<protein>
    <submittedName>
        <fullName evidence="8">L-asparaginase</fullName>
    </submittedName>
</protein>
<accession>A0A290Q7T3</accession>
<keyword evidence="5" id="KW-0732">Signal</keyword>
<keyword evidence="9" id="KW-1185">Reference proteome</keyword>
<dbReference type="InterPro" id="IPR006034">
    <property type="entry name" value="Asparaginase/glutaminase-like"/>
</dbReference>
<dbReference type="InterPro" id="IPR027474">
    <property type="entry name" value="L-asparaginase_N"/>
</dbReference>
<dbReference type="EMBL" id="CP023344">
    <property type="protein sequence ID" value="ATC64775.1"/>
    <property type="molecule type" value="Genomic_DNA"/>
</dbReference>
<dbReference type="PROSITE" id="PS51732">
    <property type="entry name" value="ASN_GLN_ASE_3"/>
    <property type="match status" value="1"/>
</dbReference>
<evidence type="ECO:0000313" key="8">
    <source>
        <dbReference type="EMBL" id="ATC64775.1"/>
    </source>
</evidence>
<dbReference type="AlphaFoldDB" id="A0A290Q7T3"/>
<dbReference type="SUPFAM" id="SSF53774">
    <property type="entry name" value="Glutaminase/Asparaginase"/>
    <property type="match status" value="1"/>
</dbReference>
<evidence type="ECO:0000313" key="9">
    <source>
        <dbReference type="Proteomes" id="UP000217265"/>
    </source>
</evidence>
<reference evidence="8 9" key="1">
    <citation type="submission" date="2017-09" db="EMBL/GenBank/DDBJ databases">
        <title>Complete genome sequence of Verrucomicrobial strain HZ-65, isolated from freshwater.</title>
        <authorList>
            <person name="Choi A."/>
        </authorList>
    </citation>
    <scope>NUCLEOTIDE SEQUENCE [LARGE SCALE GENOMIC DNA]</scope>
    <source>
        <strain evidence="8 9">HZ-65</strain>
    </source>
</reference>
<feature type="domain" description="L-asparaginase N-terminal" evidence="6">
    <location>
        <begin position="30"/>
        <end position="223"/>
    </location>
</feature>
<dbReference type="GO" id="GO:0006528">
    <property type="term" value="P:asparagine metabolic process"/>
    <property type="evidence" value="ECO:0007669"/>
    <property type="project" value="InterPro"/>
</dbReference>
<dbReference type="PANTHER" id="PTHR11707">
    <property type="entry name" value="L-ASPARAGINASE"/>
    <property type="match status" value="1"/>
</dbReference>
<dbReference type="Gene3D" id="3.40.50.40">
    <property type="match status" value="1"/>
</dbReference>
<evidence type="ECO:0000256" key="3">
    <source>
        <dbReference type="PIRSR" id="PIRSR001220-1"/>
    </source>
</evidence>
<organism evidence="8 9">
    <name type="scientific">Nibricoccus aquaticus</name>
    <dbReference type="NCBI Taxonomy" id="2576891"/>
    <lineage>
        <taxon>Bacteria</taxon>
        <taxon>Pseudomonadati</taxon>
        <taxon>Verrucomicrobiota</taxon>
        <taxon>Opitutia</taxon>
        <taxon>Opitutales</taxon>
        <taxon>Opitutaceae</taxon>
        <taxon>Nibricoccus</taxon>
    </lineage>
</organism>
<evidence type="ECO:0000256" key="4">
    <source>
        <dbReference type="RuleBase" id="RU004456"/>
    </source>
</evidence>
<evidence type="ECO:0000256" key="2">
    <source>
        <dbReference type="ARBA" id="ARBA00022801"/>
    </source>
</evidence>
<dbReference type="OrthoDB" id="9788068at2"/>
<proteinExistence type="inferred from homology"/>
<dbReference type="InterPro" id="IPR036152">
    <property type="entry name" value="Asp/glu_Ase-like_sf"/>
</dbReference>
<dbReference type="GO" id="GO:0004067">
    <property type="term" value="F:asparaginase activity"/>
    <property type="evidence" value="ECO:0007669"/>
    <property type="project" value="UniProtKB-UniRule"/>
</dbReference>
<keyword evidence="2" id="KW-0378">Hydrolase</keyword>
<feature type="domain" description="Asparaginase/glutaminase C-terminal" evidence="7">
    <location>
        <begin position="243"/>
        <end position="343"/>
    </location>
</feature>
<dbReference type="CDD" id="cd08964">
    <property type="entry name" value="L-asparaginase_II"/>
    <property type="match status" value="1"/>
</dbReference>
<dbReference type="Pfam" id="PF17763">
    <property type="entry name" value="Asparaginase_C"/>
    <property type="match status" value="1"/>
</dbReference>
<dbReference type="SMART" id="SM00870">
    <property type="entry name" value="Asparaginase"/>
    <property type="match status" value="1"/>
</dbReference>
<dbReference type="RefSeq" id="WP_096056406.1">
    <property type="nucleotide sequence ID" value="NZ_CP023344.1"/>
</dbReference>
<dbReference type="PANTHER" id="PTHR11707:SF28">
    <property type="entry name" value="60 KDA LYSOPHOSPHOLIPASE"/>
    <property type="match status" value="1"/>
</dbReference>
<dbReference type="InterPro" id="IPR037152">
    <property type="entry name" value="L-asparaginase_N_sf"/>
</dbReference>
<feature type="active site" description="O-isoaspartyl threonine intermediate" evidence="3">
    <location>
        <position position="39"/>
    </location>
</feature>
<dbReference type="KEGG" id="vbh:CMV30_12820"/>
<dbReference type="PIRSF" id="PIRSF001220">
    <property type="entry name" value="L-ASNase_gatD"/>
    <property type="match status" value="1"/>
</dbReference>
<dbReference type="Pfam" id="PF00710">
    <property type="entry name" value="Asparaginase"/>
    <property type="match status" value="1"/>
</dbReference>
<feature type="signal peptide" evidence="5">
    <location>
        <begin position="1"/>
        <end position="25"/>
    </location>
</feature>
<sequence length="346" mass="37382">MHPHSLRCVLTAAALTLLSALTAVGADLPKVKLFTTGGTIQSKGNHRQKHMEYSDGKVTPEELIADLPEMKDFADLSYMEISNVGSPSVNTEIQLRLAKAINEWLAKPESAGAVVTHGTATLEETAYFLNLVIKSDKPVVVVGAMRPFTAVSRDGPFNLLNAVRTAATPEARGKGVMILLNDEINAARETTKGNTNRMDTFVARDSGPLGFADSDRIVFYRKPTTRHTSKSEFDVSTLTTLPRVDITYGYQESDGTAIDAFVAAGAKGIVLTGGSREAVKNGQAKGVVFVNSDRKGSGRVLESTRSAESSVPTSDNISPHKARILLRLALTKTTDPKEIQRMFNEY</sequence>
<dbReference type="InterPro" id="IPR004550">
    <property type="entry name" value="AsnASE_II"/>
</dbReference>
<feature type="chain" id="PRO_5013126756" evidence="5">
    <location>
        <begin position="26"/>
        <end position="346"/>
    </location>
</feature>
<name>A0A290Q7T3_9BACT</name>
<evidence type="ECO:0000259" key="6">
    <source>
        <dbReference type="Pfam" id="PF00710"/>
    </source>
</evidence>
<evidence type="ECO:0000256" key="5">
    <source>
        <dbReference type="SAM" id="SignalP"/>
    </source>
</evidence>
<dbReference type="InterPro" id="IPR040919">
    <property type="entry name" value="Asparaginase_C"/>
</dbReference>
<comment type="similarity">
    <text evidence="1 4">Belongs to the asparaginase 1 family.</text>
</comment>
<dbReference type="FunFam" id="3.40.50.1170:FF:000001">
    <property type="entry name" value="L-asparaginase 2"/>
    <property type="match status" value="1"/>
</dbReference>
<dbReference type="PIRSF" id="PIRSF500176">
    <property type="entry name" value="L_ASNase"/>
    <property type="match status" value="1"/>
</dbReference>
<dbReference type="NCBIfam" id="TIGR00520">
    <property type="entry name" value="asnASE_II"/>
    <property type="match status" value="1"/>
</dbReference>
<evidence type="ECO:0000259" key="7">
    <source>
        <dbReference type="Pfam" id="PF17763"/>
    </source>
</evidence>
<dbReference type="InterPro" id="IPR027473">
    <property type="entry name" value="L-asparaginase_C"/>
</dbReference>
<dbReference type="Proteomes" id="UP000217265">
    <property type="component" value="Chromosome"/>
</dbReference>
<dbReference type="Gene3D" id="3.40.50.1170">
    <property type="entry name" value="L-asparaginase, N-terminal domain"/>
    <property type="match status" value="1"/>
</dbReference>
<evidence type="ECO:0000256" key="1">
    <source>
        <dbReference type="ARBA" id="ARBA00010518"/>
    </source>
</evidence>
<gene>
    <name evidence="8" type="ORF">CMV30_12820</name>
</gene>
<dbReference type="PRINTS" id="PR00139">
    <property type="entry name" value="ASNGLNASE"/>
</dbReference>